<sequence length="544" mass="61584">MTSTKESSRDITISRESEEGEELITSKKSGSNVRRTKSIHPPIEDHFHLSTRKEDKPPPSSSSTIKSLLNYPAKVRDSFKRIGRSKSMKLVLEGTHNPKDEKLVESLRDQLFLEGQLPPNHNDYHTLLRFLRLRDFDVSKSKEVFLNYLKWREDFRVDAMSKEFKFEEHAAVKNCYPHGFHGVDKCGRPIYIERIGLVDLNALLQVTTIERFVRYHVSEQEKTLNLRYPSCSVAAKRHIASTTSILDVKGVGMSNFSKPARYIFMEIQKIDSNYYPETLHQLFIINAGSGFRMLWKVIKPFLDERTLAKIQVLGYNYLSNLTEVIDPSSNLPSFLGGNCACSDYGGCLLSDKGPWNNPEIREMLQAVSATEEIDDGVNGGEPSRDILLGNMGRVLQDQDDSRNEESQKIVAMEAALRDTKMKIEALEVALKKTKAVSFETLAESIFDDADSPLSRFWFRLWPSEPSNHGRYHPTRSFLVAFKPSGSRRRVVAVRPICGRRAAASLTFPIRAANIVAAPSSPSFSLLPAAVPLHHCTHTRFFTSQ</sequence>
<evidence type="ECO:0000256" key="6">
    <source>
        <dbReference type="ARBA" id="ARBA00038020"/>
    </source>
</evidence>
<comment type="caution">
    <text evidence="10">The sequence shown here is derived from an EMBL/GenBank/DDBJ whole genome shotgun (WGS) entry which is preliminary data.</text>
</comment>
<dbReference type="SUPFAM" id="SSF52087">
    <property type="entry name" value="CRAL/TRIO domain"/>
    <property type="match status" value="1"/>
</dbReference>
<dbReference type="Pfam" id="PF00650">
    <property type="entry name" value="CRAL_TRIO"/>
    <property type="match status" value="1"/>
</dbReference>
<feature type="region of interest" description="Disordered" evidence="8">
    <location>
        <begin position="1"/>
        <end position="66"/>
    </location>
</feature>
<dbReference type="GO" id="GO:0015031">
    <property type="term" value="P:protein transport"/>
    <property type="evidence" value="ECO:0007669"/>
    <property type="project" value="UniProtKB-KW"/>
</dbReference>
<dbReference type="EMBL" id="VAHF01000011">
    <property type="protein sequence ID" value="TXG51138.1"/>
    <property type="molecule type" value="Genomic_DNA"/>
</dbReference>
<evidence type="ECO:0000259" key="9">
    <source>
        <dbReference type="PROSITE" id="PS50191"/>
    </source>
</evidence>
<proteinExistence type="inferred from homology"/>
<evidence type="ECO:0000256" key="2">
    <source>
        <dbReference type="ARBA" id="ARBA00004395"/>
    </source>
</evidence>
<evidence type="ECO:0000313" key="11">
    <source>
        <dbReference type="Proteomes" id="UP000323000"/>
    </source>
</evidence>
<gene>
    <name evidence="10" type="ORF">EZV62_023662</name>
</gene>
<dbReference type="Gene3D" id="1.10.8.20">
    <property type="entry name" value="N-terminal domain of phosphatidylinositol transfer protein sec14p"/>
    <property type="match status" value="1"/>
</dbReference>
<evidence type="ECO:0000313" key="10">
    <source>
        <dbReference type="EMBL" id="TXG51138.1"/>
    </source>
</evidence>
<dbReference type="Proteomes" id="UP000323000">
    <property type="component" value="Chromosome 11"/>
</dbReference>
<dbReference type="InterPro" id="IPR051026">
    <property type="entry name" value="PI/PC_transfer"/>
</dbReference>
<keyword evidence="7" id="KW-0175">Coiled coil</keyword>
<organism evidence="10 11">
    <name type="scientific">Acer yangbiense</name>
    <dbReference type="NCBI Taxonomy" id="1000413"/>
    <lineage>
        <taxon>Eukaryota</taxon>
        <taxon>Viridiplantae</taxon>
        <taxon>Streptophyta</taxon>
        <taxon>Embryophyta</taxon>
        <taxon>Tracheophyta</taxon>
        <taxon>Spermatophyta</taxon>
        <taxon>Magnoliopsida</taxon>
        <taxon>eudicotyledons</taxon>
        <taxon>Gunneridae</taxon>
        <taxon>Pentapetalae</taxon>
        <taxon>rosids</taxon>
        <taxon>malvids</taxon>
        <taxon>Sapindales</taxon>
        <taxon>Sapindaceae</taxon>
        <taxon>Hippocastanoideae</taxon>
        <taxon>Acereae</taxon>
        <taxon>Acer</taxon>
    </lineage>
</organism>
<keyword evidence="4" id="KW-0653">Protein transport</keyword>
<feature type="compositionally biased region" description="Basic and acidic residues" evidence="8">
    <location>
        <begin position="1"/>
        <end position="17"/>
    </location>
</feature>
<evidence type="ECO:0000256" key="8">
    <source>
        <dbReference type="SAM" id="MobiDB-lite"/>
    </source>
</evidence>
<dbReference type="AlphaFoldDB" id="A0A5C7H2B7"/>
<evidence type="ECO:0000256" key="1">
    <source>
        <dbReference type="ARBA" id="ARBA00004202"/>
    </source>
</evidence>
<feature type="compositionally biased region" description="Basic and acidic residues" evidence="8">
    <location>
        <begin position="42"/>
        <end position="57"/>
    </location>
</feature>
<dbReference type="InterPro" id="IPR036865">
    <property type="entry name" value="CRAL-TRIO_dom_sf"/>
</dbReference>
<dbReference type="Gene3D" id="3.40.525.10">
    <property type="entry name" value="CRAL-TRIO lipid binding domain"/>
    <property type="match status" value="1"/>
</dbReference>
<keyword evidence="5" id="KW-0333">Golgi apparatus</keyword>
<dbReference type="SMART" id="SM01100">
    <property type="entry name" value="CRAL_TRIO_N"/>
    <property type="match status" value="1"/>
</dbReference>
<comment type="similarity">
    <text evidence="6">Belongs to the SFH family.</text>
</comment>
<keyword evidence="3" id="KW-1003">Cell membrane</keyword>
<dbReference type="OrthoDB" id="1434354at2759"/>
<protein>
    <recommendedName>
        <fullName evidence="9">CRAL-TRIO domain-containing protein</fullName>
    </recommendedName>
</protein>
<name>A0A5C7H2B7_9ROSI</name>
<dbReference type="PROSITE" id="PS50191">
    <property type="entry name" value="CRAL_TRIO"/>
    <property type="match status" value="1"/>
</dbReference>
<dbReference type="InterPro" id="IPR036273">
    <property type="entry name" value="CRAL/TRIO_N_dom_sf"/>
</dbReference>
<dbReference type="CDD" id="cd00170">
    <property type="entry name" value="SEC14"/>
    <property type="match status" value="1"/>
</dbReference>
<dbReference type="SMART" id="SM00516">
    <property type="entry name" value="SEC14"/>
    <property type="match status" value="1"/>
</dbReference>
<accession>A0A5C7H2B7</accession>
<keyword evidence="3" id="KW-0472">Membrane</keyword>
<dbReference type="GO" id="GO:0000139">
    <property type="term" value="C:Golgi membrane"/>
    <property type="evidence" value="ECO:0007669"/>
    <property type="project" value="UniProtKB-SubCell"/>
</dbReference>
<dbReference type="InterPro" id="IPR001251">
    <property type="entry name" value="CRAL-TRIO_dom"/>
</dbReference>
<evidence type="ECO:0000256" key="5">
    <source>
        <dbReference type="ARBA" id="ARBA00023034"/>
    </source>
</evidence>
<dbReference type="PANTHER" id="PTHR45657">
    <property type="entry name" value="CRAL-TRIO DOMAIN-CONTAINING PROTEIN YKL091C-RELATED"/>
    <property type="match status" value="1"/>
</dbReference>
<reference evidence="11" key="1">
    <citation type="journal article" date="2019" name="Gigascience">
        <title>De novo genome assembly of the endangered Acer yangbiense, a plant species with extremely small populations endemic to Yunnan Province, China.</title>
        <authorList>
            <person name="Yang J."/>
            <person name="Wariss H.M."/>
            <person name="Tao L."/>
            <person name="Zhang R."/>
            <person name="Yun Q."/>
            <person name="Hollingsworth P."/>
            <person name="Dao Z."/>
            <person name="Luo G."/>
            <person name="Guo H."/>
            <person name="Ma Y."/>
            <person name="Sun W."/>
        </authorList>
    </citation>
    <scope>NUCLEOTIDE SEQUENCE [LARGE SCALE GENOMIC DNA]</scope>
    <source>
        <strain evidence="11">cv. Malutang</strain>
    </source>
</reference>
<keyword evidence="11" id="KW-1185">Reference proteome</keyword>
<evidence type="ECO:0000256" key="4">
    <source>
        <dbReference type="ARBA" id="ARBA00022927"/>
    </source>
</evidence>
<comment type="subcellular location">
    <subcellularLocation>
        <location evidence="1">Cell membrane</location>
        <topology evidence="1">Peripheral membrane protein</topology>
    </subcellularLocation>
    <subcellularLocation>
        <location evidence="2">Golgi apparatus membrane</location>
        <topology evidence="2">Peripheral membrane protein</topology>
    </subcellularLocation>
</comment>
<evidence type="ECO:0000256" key="7">
    <source>
        <dbReference type="SAM" id="Coils"/>
    </source>
</evidence>
<keyword evidence="4" id="KW-0813">Transport</keyword>
<feature type="domain" description="CRAL-TRIO" evidence="9">
    <location>
        <begin position="168"/>
        <end position="343"/>
    </location>
</feature>
<feature type="coiled-coil region" evidence="7">
    <location>
        <begin position="409"/>
        <end position="436"/>
    </location>
</feature>
<dbReference type="InterPro" id="IPR011074">
    <property type="entry name" value="CRAL/TRIO_N_dom"/>
</dbReference>
<dbReference type="PANTHER" id="PTHR45657:SF50">
    <property type="entry name" value="PHOSPHATIDYLINOSITOL_PHOSPHATIDYLCHOLINE TRANSFER PROTEIN SFH11"/>
    <property type="match status" value="1"/>
</dbReference>
<evidence type="ECO:0000256" key="3">
    <source>
        <dbReference type="ARBA" id="ARBA00022475"/>
    </source>
</evidence>
<dbReference type="SUPFAM" id="SSF46938">
    <property type="entry name" value="CRAL/TRIO N-terminal domain"/>
    <property type="match status" value="1"/>
</dbReference>
<dbReference type="PRINTS" id="PR00180">
    <property type="entry name" value="CRETINALDHBP"/>
</dbReference>
<dbReference type="GO" id="GO:0005886">
    <property type="term" value="C:plasma membrane"/>
    <property type="evidence" value="ECO:0007669"/>
    <property type="project" value="UniProtKB-SubCell"/>
</dbReference>